<dbReference type="Proteomes" id="UP000663855">
    <property type="component" value="Unassembled WGS sequence"/>
</dbReference>
<name>A0A816KYM7_9BILA</name>
<evidence type="ECO:0000313" key="1">
    <source>
        <dbReference type="EMBL" id="CAF1380642.1"/>
    </source>
</evidence>
<evidence type="ECO:0000313" key="5">
    <source>
        <dbReference type="EMBL" id="CAF5163176.1"/>
    </source>
</evidence>
<evidence type="ECO:0000313" key="2">
    <source>
        <dbReference type="EMBL" id="CAF1571582.1"/>
    </source>
</evidence>
<evidence type="ECO:0000313" key="6">
    <source>
        <dbReference type="Proteomes" id="UP000663824"/>
    </source>
</evidence>
<dbReference type="Proteomes" id="UP000676336">
    <property type="component" value="Unassembled WGS sequence"/>
</dbReference>
<accession>A0A816KYM7</accession>
<dbReference type="EMBL" id="CAJOBI010209969">
    <property type="protein sequence ID" value="CAF5015499.1"/>
    <property type="molecule type" value="Genomic_DNA"/>
</dbReference>
<evidence type="ECO:0000313" key="4">
    <source>
        <dbReference type="EMBL" id="CAF5015499.1"/>
    </source>
</evidence>
<dbReference type="EMBL" id="CAJNOW010003383">
    <property type="protein sequence ID" value="CAF1380642.1"/>
    <property type="molecule type" value="Genomic_DNA"/>
</dbReference>
<dbReference type="EMBL" id="CAJNRE010000570">
    <property type="protein sequence ID" value="CAF1928874.1"/>
    <property type="molecule type" value="Genomic_DNA"/>
</dbReference>
<dbReference type="Proteomes" id="UP000663824">
    <property type="component" value="Unassembled WGS sequence"/>
</dbReference>
<dbReference type="AlphaFoldDB" id="A0A816KYM7"/>
<gene>
    <name evidence="2" type="ORF">CJN711_LOCUS32009</name>
    <name evidence="5" type="ORF">GIL414_LOCUS65981</name>
    <name evidence="1" type="ORF">KQP761_LOCUS8695</name>
    <name evidence="3" type="ORF">MBJ925_LOCUS3816</name>
    <name evidence="4" type="ORF">SMN809_LOCUS57400</name>
</gene>
<sequence>MLYELQFEACCRTCGSPTAFEVAFLYDDRLLANDKLLKNDDSRLVAMPRFWFNTGFNSHNFPCTRMETIALKAGIYLIEVGARSYGCDPQVDIFSGRLTVKLSDYGWDPDPESSVKIASISD</sequence>
<reference evidence="3" key="1">
    <citation type="submission" date="2021-02" db="EMBL/GenBank/DDBJ databases">
        <authorList>
            <person name="Nowell W R."/>
        </authorList>
    </citation>
    <scope>NUCLEOTIDE SEQUENCE</scope>
</reference>
<proteinExistence type="predicted"/>
<comment type="caution">
    <text evidence="3">The sequence shown here is derived from an EMBL/GenBank/DDBJ whole genome shotgun (WGS) entry which is preliminary data.</text>
</comment>
<organism evidence="3 6">
    <name type="scientific">Rotaria magnacalcarata</name>
    <dbReference type="NCBI Taxonomy" id="392030"/>
    <lineage>
        <taxon>Eukaryota</taxon>
        <taxon>Metazoa</taxon>
        <taxon>Spiralia</taxon>
        <taxon>Gnathifera</taxon>
        <taxon>Rotifera</taxon>
        <taxon>Eurotatoria</taxon>
        <taxon>Bdelloidea</taxon>
        <taxon>Philodinida</taxon>
        <taxon>Philodinidae</taxon>
        <taxon>Rotaria</taxon>
    </lineage>
</organism>
<dbReference type="EMBL" id="CAJNOV010015343">
    <property type="protein sequence ID" value="CAF1571582.1"/>
    <property type="molecule type" value="Genomic_DNA"/>
</dbReference>
<protein>
    <submittedName>
        <fullName evidence="3">Uncharacterized protein</fullName>
    </submittedName>
</protein>
<dbReference type="Proteomes" id="UP000663834">
    <property type="component" value="Unassembled WGS sequence"/>
</dbReference>
<evidence type="ECO:0000313" key="3">
    <source>
        <dbReference type="EMBL" id="CAF1928874.1"/>
    </source>
</evidence>
<dbReference type="Proteomes" id="UP000681720">
    <property type="component" value="Unassembled WGS sequence"/>
</dbReference>
<dbReference type="EMBL" id="CAJOBJ010303876">
    <property type="protein sequence ID" value="CAF5163176.1"/>
    <property type="molecule type" value="Genomic_DNA"/>
</dbReference>